<dbReference type="Pfam" id="PF04350">
    <property type="entry name" value="PilO"/>
    <property type="match status" value="1"/>
</dbReference>
<dbReference type="Proteomes" id="UP000594034">
    <property type="component" value="Chromosome"/>
</dbReference>
<dbReference type="GO" id="GO:0043683">
    <property type="term" value="P:type IV pilus assembly"/>
    <property type="evidence" value="ECO:0007669"/>
    <property type="project" value="InterPro"/>
</dbReference>
<dbReference type="InterPro" id="IPR007445">
    <property type="entry name" value="PilO"/>
</dbReference>
<accession>A0A5J6X1E1</accession>
<dbReference type="RefSeq" id="WP_193002008.1">
    <property type="nucleotide sequence ID" value="NZ_CP040449.1"/>
</dbReference>
<evidence type="ECO:0000313" key="3">
    <source>
        <dbReference type="Proteomes" id="UP000594034"/>
    </source>
</evidence>
<proteinExistence type="predicted"/>
<keyword evidence="3" id="KW-1185">Reference proteome</keyword>
<dbReference type="GO" id="GO:0043107">
    <property type="term" value="P:type IV pilus-dependent motility"/>
    <property type="evidence" value="ECO:0007669"/>
    <property type="project" value="InterPro"/>
</dbReference>
<keyword evidence="1" id="KW-0812">Transmembrane</keyword>
<evidence type="ECO:0000313" key="2">
    <source>
        <dbReference type="EMBL" id="QFI55863.1"/>
    </source>
</evidence>
<keyword evidence="1" id="KW-0472">Membrane</keyword>
<sequence>MNQLQARWHQVNERVIQLSMRERMLLLGVGLLIIGWLFGHFWLQPLQQRLQGDQQRLASVQRDIDIAHLEVEGRQQRLLRDPDSDVRDQLKAVEAQLQRFDSRLKAQTVDLIAAEEMPNALHALLAQGKRLTMVDMKSVAPVALLPEQQGVNLYRHEIRMQLIGGYSDVYQYLRGLEQLPRHFYWHQFDYQVEEWPHAKVSLSVYTLSSSKEFIRG</sequence>
<gene>
    <name evidence="2" type="ORF">FE240_14915</name>
</gene>
<dbReference type="KEGG" id="asim:FE240_14915"/>
<dbReference type="AlphaFoldDB" id="A0A5J6X1E1"/>
<reference evidence="2 3" key="1">
    <citation type="submission" date="2019-05" db="EMBL/GenBank/DDBJ databases">
        <title>OXA-830, a novel chromosomally encoded expanded-spectrum class D beta-lactamase in Aeromonas simiae.</title>
        <authorList>
            <person name="Zhou W."/>
            <person name="Chen Q."/>
        </authorList>
    </citation>
    <scope>NUCLEOTIDE SEQUENCE [LARGE SCALE GENOMIC DNA]</scope>
    <source>
        <strain evidence="2 3">A6</strain>
    </source>
</reference>
<organism evidence="2 3">
    <name type="scientific">Aeromonas simiae</name>
    <dbReference type="NCBI Taxonomy" id="218936"/>
    <lineage>
        <taxon>Bacteria</taxon>
        <taxon>Pseudomonadati</taxon>
        <taxon>Pseudomonadota</taxon>
        <taxon>Gammaproteobacteria</taxon>
        <taxon>Aeromonadales</taxon>
        <taxon>Aeromonadaceae</taxon>
        <taxon>Aeromonas</taxon>
    </lineage>
</organism>
<feature type="transmembrane region" description="Helical" evidence="1">
    <location>
        <begin position="24"/>
        <end position="43"/>
    </location>
</feature>
<evidence type="ECO:0000256" key="1">
    <source>
        <dbReference type="SAM" id="Phobius"/>
    </source>
</evidence>
<dbReference type="EMBL" id="CP040449">
    <property type="protein sequence ID" value="QFI55863.1"/>
    <property type="molecule type" value="Genomic_DNA"/>
</dbReference>
<keyword evidence="1" id="KW-1133">Transmembrane helix</keyword>
<protein>
    <submittedName>
        <fullName evidence="2">MSHA biogenesis protein MshJ</fullName>
    </submittedName>
</protein>
<name>A0A5J6X1E1_9GAMM</name>